<evidence type="ECO:0000313" key="2">
    <source>
        <dbReference type="Proteomes" id="UP001063213"/>
    </source>
</evidence>
<dbReference type="Pfam" id="PF05894">
    <property type="entry name" value="Podovirus_Gp16"/>
    <property type="match status" value="1"/>
</dbReference>
<keyword evidence="1" id="KW-0378">Hydrolase</keyword>
<dbReference type="GO" id="GO:0016787">
    <property type="term" value="F:hydrolase activity"/>
    <property type="evidence" value="ECO:0007669"/>
    <property type="project" value="UniProtKB-KW"/>
</dbReference>
<dbReference type="InterPro" id="IPR027417">
    <property type="entry name" value="P-loop_NTPase"/>
</dbReference>
<reference evidence="1" key="1">
    <citation type="submission" date="2022-03" db="EMBL/GenBank/DDBJ databases">
        <authorList>
            <person name="Subramanyam B."/>
            <person name="Soundarya J."/>
            <person name="Selvaraj A."/>
            <person name="Tamilzhalagan S."/>
            <person name="Soliyappan S."/>
            <person name="Selvakumar V."/>
            <person name="Ranganathan U.K."/>
        </authorList>
    </citation>
    <scope>NUCLEOTIDE SEQUENCE</scope>
</reference>
<dbReference type="InterPro" id="IPR008784">
    <property type="entry name" value="Podovirus_Gp16"/>
</dbReference>
<protein>
    <submittedName>
        <fullName evidence="1">DNA packaging protein</fullName>
        <ecNumber evidence="1">3.6.4.-</ecNumber>
    </submittedName>
</protein>
<organism evidence="1 2">
    <name type="scientific">Bacillus phage Chedec 11</name>
    <dbReference type="NCBI Taxonomy" id="2932672"/>
    <lineage>
        <taxon>Viruses</taxon>
        <taxon>Duplodnaviria</taxon>
        <taxon>Heunggongvirae</taxon>
        <taxon>Uroviricota</taxon>
        <taxon>Caudoviricetes</taxon>
        <taxon>Salasmaviridae</taxon>
        <taxon>Picovirinae</taxon>
        <taxon>Bahkauvirus</taxon>
        <taxon>Bahkauvirus chedec</taxon>
    </lineage>
</organism>
<dbReference type="EMBL" id="ON042750">
    <property type="protein sequence ID" value="UOX39794.1"/>
    <property type="molecule type" value="Genomic_DNA"/>
</dbReference>
<keyword evidence="2" id="KW-1185">Reference proteome</keyword>
<name>A0A976MZJ8_9CAUD</name>
<dbReference type="Proteomes" id="UP001063213">
    <property type="component" value="Segment"/>
</dbReference>
<sequence>MLSYNRILNFVIGARGIGKSYAMKKYPINRFIKYGEQFIYVRRYKPELKKIGNYFNDIAKEFPEHEFKVKGRQFFIDGKLAGWAIPLSAWQSEKSNAYPNVTTMIFDEFIRERDNSGYIPNEVEALLNLMDTVFRDRDNVRCVCLSNSVSVINPYFVYFGIVPNIEKRFNAYRTTLVEIPDSKDFSTERRKTKFGELIADTEYGRMSLDNEFVNDSEVFIEKRSKTSKFSFGIVYKGMRMGVWVDVGRGLLYLTTEYDPSTKLMYALTTEDLEEGLTLVTNYKQNYHIRKLCSAFMNGVLRFDNQLMRTIGYEMFKKMRVQ</sequence>
<dbReference type="SUPFAM" id="SSF52540">
    <property type="entry name" value="P-loop containing nucleoside triphosphate hydrolases"/>
    <property type="match status" value="1"/>
</dbReference>
<proteinExistence type="predicted"/>
<dbReference type="EC" id="3.6.4.-" evidence="1"/>
<accession>A0A976MZJ8</accession>
<evidence type="ECO:0000313" key="1">
    <source>
        <dbReference type="EMBL" id="UOX39794.1"/>
    </source>
</evidence>
<dbReference type="Gene3D" id="3.40.50.300">
    <property type="entry name" value="P-loop containing nucleotide triphosphate hydrolases"/>
    <property type="match status" value="1"/>
</dbReference>